<dbReference type="NCBIfam" id="NF007714">
    <property type="entry name" value="PRK10410.1-2"/>
    <property type="match status" value="1"/>
</dbReference>
<keyword evidence="2" id="KW-1185">Reference proteome</keyword>
<organism evidence="1 2">
    <name type="scientific">Catenibacterium faecis</name>
    <dbReference type="NCBI Taxonomy" id="2764323"/>
    <lineage>
        <taxon>Bacteria</taxon>
        <taxon>Bacillati</taxon>
        <taxon>Bacillota</taxon>
        <taxon>Erysipelotrichia</taxon>
        <taxon>Erysipelotrichales</taxon>
        <taxon>Coprobacillaceae</taxon>
        <taxon>Catenibacterium</taxon>
    </lineage>
</organism>
<dbReference type="InterPro" id="IPR020483">
    <property type="entry name" value="Uncharacterised_YgbA"/>
</dbReference>
<protein>
    <submittedName>
        <fullName evidence="1">Nitrous oxide-stimulated promoter family protein</fullName>
    </submittedName>
</protein>
<dbReference type="EMBL" id="JACRWG010000005">
    <property type="protein sequence ID" value="MBC6009155.1"/>
    <property type="molecule type" value="Genomic_DNA"/>
</dbReference>
<dbReference type="Pfam" id="PF11756">
    <property type="entry name" value="YgbA_NO"/>
    <property type="match status" value="1"/>
</dbReference>
<accession>A0ABR7K8Y1</accession>
<dbReference type="Proteomes" id="UP000603474">
    <property type="component" value="Unassembled WGS sequence"/>
</dbReference>
<proteinExistence type="predicted"/>
<evidence type="ECO:0000313" key="2">
    <source>
        <dbReference type="Proteomes" id="UP000603474"/>
    </source>
</evidence>
<name>A0ABR7K8Y1_9FIRM</name>
<reference evidence="1 2" key="1">
    <citation type="submission" date="2020-08" db="EMBL/GenBank/DDBJ databases">
        <authorList>
            <person name="Liu C."/>
            <person name="Sun Q."/>
        </authorList>
    </citation>
    <scope>NUCLEOTIDE SEQUENCE [LARGE SCALE GENOMIC DNA]</scope>
    <source>
        <strain evidence="1 2">NSJ-22</strain>
    </source>
</reference>
<comment type="caution">
    <text evidence="1">The sequence shown here is derived from an EMBL/GenBank/DDBJ whole genome shotgun (WGS) entry which is preliminary data.</text>
</comment>
<gene>
    <name evidence="1" type="ORF">H8909_02670</name>
</gene>
<dbReference type="RefSeq" id="WP_187011721.1">
    <property type="nucleotide sequence ID" value="NZ_JACRWG010000005.1"/>
</dbReference>
<evidence type="ECO:0000313" key="1">
    <source>
        <dbReference type="EMBL" id="MBC6009155.1"/>
    </source>
</evidence>
<sequence length="108" mass="13073">MNKVEKKRIKEQETIEKMIHIYCIKNHHTKELCSECKELVNYAKARSQRCPFMAEKTFCAHCKVHCYRPEMREKIRQVMRFSGPRMIIYAPKTALWHMLCTIKERILK</sequence>